<evidence type="ECO:0000313" key="4">
    <source>
        <dbReference type="EMBL" id="KAL3533504.1"/>
    </source>
</evidence>
<dbReference type="PROSITE" id="PS51473">
    <property type="entry name" value="GNK2"/>
    <property type="match status" value="1"/>
</dbReference>
<proteinExistence type="predicted"/>
<dbReference type="InterPro" id="IPR038408">
    <property type="entry name" value="GNK2_sf"/>
</dbReference>
<dbReference type="Gene3D" id="3.30.430.20">
    <property type="entry name" value="Gnk2 domain, C-X8-C-X2-C motif"/>
    <property type="match status" value="1"/>
</dbReference>
<comment type="caution">
    <text evidence="4">The sequence shown here is derived from an EMBL/GenBank/DDBJ whole genome shotgun (WGS) entry which is preliminary data.</text>
</comment>
<evidence type="ECO:0000256" key="2">
    <source>
        <dbReference type="ARBA" id="ARBA00022737"/>
    </source>
</evidence>
<feature type="domain" description="Gnk2-homologous" evidence="3">
    <location>
        <begin position="1"/>
        <end position="101"/>
    </location>
</feature>
<dbReference type="InterPro" id="IPR002902">
    <property type="entry name" value="GNK2"/>
</dbReference>
<evidence type="ECO:0000256" key="1">
    <source>
        <dbReference type="ARBA" id="ARBA00022729"/>
    </source>
</evidence>
<sequence length="121" mass="13172">MQPFDITGLRSLRGGSVDYVLDVLLTATAKTPRYNALEQPPFTDYNALAYGHGTCRGSLAATDCAMCILAAYNNIGDLCNGNIGGRVYLNDVTIRKKRMWGLESGCSVTKRAIPFRSMGCR</sequence>
<dbReference type="AlphaFoldDB" id="A0ABD3AQK8"/>
<evidence type="ECO:0000259" key="3">
    <source>
        <dbReference type="PROSITE" id="PS51473"/>
    </source>
</evidence>
<dbReference type="EMBL" id="JBJUIK010000003">
    <property type="protein sequence ID" value="KAL3533504.1"/>
    <property type="molecule type" value="Genomic_DNA"/>
</dbReference>
<dbReference type="Pfam" id="PF01657">
    <property type="entry name" value="Stress-antifung"/>
    <property type="match status" value="1"/>
</dbReference>
<keyword evidence="5" id="KW-1185">Reference proteome</keyword>
<gene>
    <name evidence="4" type="ORF">ACH5RR_007025</name>
</gene>
<reference evidence="4 5" key="1">
    <citation type="submission" date="2024-11" db="EMBL/GenBank/DDBJ databases">
        <title>A near-complete genome assembly of Cinchona calisaya.</title>
        <authorList>
            <person name="Lian D.C."/>
            <person name="Zhao X.W."/>
            <person name="Wei L."/>
        </authorList>
    </citation>
    <scope>NUCLEOTIDE SEQUENCE [LARGE SCALE GENOMIC DNA]</scope>
    <source>
        <tissue evidence="4">Nenye</tissue>
    </source>
</reference>
<keyword evidence="1" id="KW-0732">Signal</keyword>
<dbReference type="Proteomes" id="UP001630127">
    <property type="component" value="Unassembled WGS sequence"/>
</dbReference>
<keyword evidence="2" id="KW-0677">Repeat</keyword>
<accession>A0ABD3AQK8</accession>
<name>A0ABD3AQK8_9GENT</name>
<dbReference type="CDD" id="cd23509">
    <property type="entry name" value="Gnk2-like"/>
    <property type="match status" value="1"/>
</dbReference>
<protein>
    <recommendedName>
        <fullName evidence="3">Gnk2-homologous domain-containing protein</fullName>
    </recommendedName>
</protein>
<evidence type="ECO:0000313" key="5">
    <source>
        <dbReference type="Proteomes" id="UP001630127"/>
    </source>
</evidence>
<organism evidence="4 5">
    <name type="scientific">Cinchona calisaya</name>
    <dbReference type="NCBI Taxonomy" id="153742"/>
    <lineage>
        <taxon>Eukaryota</taxon>
        <taxon>Viridiplantae</taxon>
        <taxon>Streptophyta</taxon>
        <taxon>Embryophyta</taxon>
        <taxon>Tracheophyta</taxon>
        <taxon>Spermatophyta</taxon>
        <taxon>Magnoliopsida</taxon>
        <taxon>eudicotyledons</taxon>
        <taxon>Gunneridae</taxon>
        <taxon>Pentapetalae</taxon>
        <taxon>asterids</taxon>
        <taxon>lamiids</taxon>
        <taxon>Gentianales</taxon>
        <taxon>Rubiaceae</taxon>
        <taxon>Cinchonoideae</taxon>
        <taxon>Cinchoneae</taxon>
        <taxon>Cinchona</taxon>
    </lineage>
</organism>